<evidence type="ECO:0000256" key="1">
    <source>
        <dbReference type="SAM" id="MobiDB-lite"/>
    </source>
</evidence>
<feature type="compositionally biased region" description="Basic residues" evidence="1">
    <location>
        <begin position="229"/>
        <end position="244"/>
    </location>
</feature>
<accession>A0ABN9VQZ3</accession>
<comment type="caution">
    <text evidence="2">The sequence shown here is derived from an EMBL/GenBank/DDBJ whole genome shotgun (WGS) entry which is preliminary data.</text>
</comment>
<feature type="compositionally biased region" description="Low complexity" evidence="1">
    <location>
        <begin position="120"/>
        <end position="138"/>
    </location>
</feature>
<dbReference type="Proteomes" id="UP001189429">
    <property type="component" value="Unassembled WGS sequence"/>
</dbReference>
<feature type="region of interest" description="Disordered" evidence="1">
    <location>
        <begin position="118"/>
        <end position="157"/>
    </location>
</feature>
<evidence type="ECO:0000313" key="2">
    <source>
        <dbReference type="EMBL" id="CAK0875885.1"/>
    </source>
</evidence>
<protein>
    <submittedName>
        <fullName evidence="2">Uncharacterized protein</fullName>
    </submittedName>
</protein>
<dbReference type="EMBL" id="CAUYUJ010017570">
    <property type="protein sequence ID" value="CAK0875885.1"/>
    <property type="molecule type" value="Genomic_DNA"/>
</dbReference>
<feature type="region of interest" description="Disordered" evidence="1">
    <location>
        <begin position="211"/>
        <end position="248"/>
    </location>
</feature>
<sequence length="270" mass="29205">MNSSASWVGPGMLFQTPEPEAEDLMVSRQRSCDSILHSPRHRDREIDRSATRMYSSPCLTTQSVVDVQTLQDALESKISWKQAVDRAMRPVAPLPCETSRPPGVDRLLLSGLCHAREAAGARSPPLSSRSSPQLSARGPCRDMHAHAPPLRQSAAAPSAAVRTVQGVPAVAVVAASPHRLAQHPLGGEQVIVVGSTGARSARGQMPQPVATAPGGFPFAHPGHAGSSRPWRRERRPSRSLHRRLPQQSARSRVIATCQTYERLCTLELEL</sequence>
<reference evidence="2" key="1">
    <citation type="submission" date="2023-10" db="EMBL/GenBank/DDBJ databases">
        <authorList>
            <person name="Chen Y."/>
            <person name="Shah S."/>
            <person name="Dougan E. K."/>
            <person name="Thang M."/>
            <person name="Chan C."/>
        </authorList>
    </citation>
    <scope>NUCLEOTIDE SEQUENCE [LARGE SCALE GENOMIC DNA]</scope>
</reference>
<evidence type="ECO:0000313" key="3">
    <source>
        <dbReference type="Proteomes" id="UP001189429"/>
    </source>
</evidence>
<keyword evidence="3" id="KW-1185">Reference proteome</keyword>
<gene>
    <name evidence="2" type="ORF">PCOR1329_LOCUS60440</name>
</gene>
<proteinExistence type="predicted"/>
<name>A0ABN9VQZ3_9DINO</name>
<organism evidence="2 3">
    <name type="scientific">Prorocentrum cordatum</name>
    <dbReference type="NCBI Taxonomy" id="2364126"/>
    <lineage>
        <taxon>Eukaryota</taxon>
        <taxon>Sar</taxon>
        <taxon>Alveolata</taxon>
        <taxon>Dinophyceae</taxon>
        <taxon>Prorocentrales</taxon>
        <taxon>Prorocentraceae</taxon>
        <taxon>Prorocentrum</taxon>
    </lineage>
</organism>